<reference evidence="2 3" key="1">
    <citation type="submission" date="2013-05" db="EMBL/GenBank/DDBJ databases">
        <title>Genome assembly of Chondromyces apiculatus DSM 436.</title>
        <authorList>
            <person name="Sharma G."/>
            <person name="Khatri I."/>
            <person name="Kaur C."/>
            <person name="Mayilraj S."/>
            <person name="Subramanian S."/>
        </authorList>
    </citation>
    <scope>NUCLEOTIDE SEQUENCE [LARGE SCALE GENOMIC DNA]</scope>
    <source>
        <strain evidence="2 3">DSM 436</strain>
    </source>
</reference>
<feature type="domain" description="Fe2OG dioxygenase" evidence="1">
    <location>
        <begin position="112"/>
        <end position="209"/>
    </location>
</feature>
<dbReference type="AlphaFoldDB" id="A0A017SX71"/>
<dbReference type="Gene3D" id="2.60.120.620">
    <property type="entry name" value="q2cbj1_9rhob like domain"/>
    <property type="match status" value="1"/>
</dbReference>
<evidence type="ECO:0000313" key="3">
    <source>
        <dbReference type="Proteomes" id="UP000019678"/>
    </source>
</evidence>
<dbReference type="Pfam" id="PF13640">
    <property type="entry name" value="2OG-FeII_Oxy_3"/>
    <property type="match status" value="1"/>
</dbReference>
<dbReference type="InterPro" id="IPR005123">
    <property type="entry name" value="Oxoglu/Fe-dep_dioxygenase_dom"/>
</dbReference>
<sequence length="768" mass="86017">MTASISDLLAQLKAPGTFAARLSAPAEDLDIEVTGVGPLRFPISPTVAGKLRGVARPSPFGLREQTLHDPSVRNTWEIAPSRVKIAARRWKPALAAHLRTLQAELGIPEEREIEAVFDKLLLYEEGQFFKPHQDSEKSDEMVATLVVILPSAYSGGALTVEHRGEKKHFRRLANQNTDLSLLAFYADCYHAVSPIKRGVRVALTYRLSLRNHAQGGRPLTPSDLVDRLTDSIREHFAVPVRRRYSQSEPAPPERLVYLLDHEYTQRSLSWSHLKNGDGVRVAALRTAAERLDGECFLALADVHEVWTCEYDDWEEYGGSFGWDDPEDEADETDEYTLGDLLDSDIALHHWLDAQGKPIEGVPGEVSLAELHLTRPSTDLAPFKSDYEGYQGNYGNTVDRWYHRAAFVTWPRDNTFALKAQASPQWAVDELLALPRGDTAALEAKITALLPHWPRTAGAVEGARFFARLIKLSTRIHDPALAREWLSPLGAHRLQNQAMRRDLVTLVDRHGLPWARDLFSDWAERPHWATPPLASLLTDLCEALCASQRPPCEALSRWLLEREAKTARERCVTALTQQEPWLDLDVFAPGSTHLAHVLAAAAAVSTPEILDDLTTSLLDGDQRFPTAFFVQLSQACVASSPAFRAQLAGSRLHRTCVERLDAVLKAPVRAPDDWTLTHPLPCTCADCKVLSRFLHAPDTEHDWPLNKERRLHIHRMIDGAQLPVLHTTRRQGSPYVLQLRKDASLFSRERAYRAHVKATLSALRALHAR</sequence>
<dbReference type="InterPro" id="IPR044862">
    <property type="entry name" value="Pro_4_hyd_alph_FE2OG_OXY"/>
</dbReference>
<name>A0A017SX71_9BACT</name>
<comment type="caution">
    <text evidence="2">The sequence shown here is derived from an EMBL/GenBank/DDBJ whole genome shotgun (WGS) entry which is preliminary data.</text>
</comment>
<dbReference type="PROSITE" id="PS51471">
    <property type="entry name" value="FE2OG_OXY"/>
    <property type="match status" value="1"/>
</dbReference>
<proteinExistence type="predicted"/>
<evidence type="ECO:0000259" key="1">
    <source>
        <dbReference type="PROSITE" id="PS51471"/>
    </source>
</evidence>
<accession>A0A017SX71</accession>
<dbReference type="EMBL" id="ASRX01000086">
    <property type="protein sequence ID" value="EYF01215.1"/>
    <property type="molecule type" value="Genomic_DNA"/>
</dbReference>
<organism evidence="2 3">
    <name type="scientific">Chondromyces apiculatus DSM 436</name>
    <dbReference type="NCBI Taxonomy" id="1192034"/>
    <lineage>
        <taxon>Bacteria</taxon>
        <taxon>Pseudomonadati</taxon>
        <taxon>Myxococcota</taxon>
        <taxon>Polyangia</taxon>
        <taxon>Polyangiales</taxon>
        <taxon>Polyangiaceae</taxon>
        <taxon>Chondromyces</taxon>
    </lineage>
</organism>
<dbReference type="STRING" id="1192034.CAP_8556"/>
<gene>
    <name evidence="2" type="ORF">CAP_8556</name>
</gene>
<keyword evidence="3" id="KW-1185">Reference proteome</keyword>
<protein>
    <recommendedName>
        <fullName evidence="1">Fe2OG dioxygenase domain-containing protein</fullName>
    </recommendedName>
</protein>
<dbReference type="Proteomes" id="UP000019678">
    <property type="component" value="Unassembled WGS sequence"/>
</dbReference>
<dbReference type="eggNOG" id="COG3751">
    <property type="taxonomic scope" value="Bacteria"/>
</dbReference>
<evidence type="ECO:0000313" key="2">
    <source>
        <dbReference type="EMBL" id="EYF01215.1"/>
    </source>
</evidence>
<dbReference type="PANTHER" id="PTHR33099:SF7">
    <property type="entry name" value="MYND-TYPE DOMAIN-CONTAINING PROTEIN"/>
    <property type="match status" value="1"/>
</dbReference>
<dbReference type="RefSeq" id="WP_052376669.1">
    <property type="nucleotide sequence ID" value="NZ_ASRX01000086.1"/>
</dbReference>
<dbReference type="PANTHER" id="PTHR33099">
    <property type="entry name" value="FE2OG DIOXYGENASE DOMAIN-CONTAINING PROTEIN"/>
    <property type="match status" value="1"/>
</dbReference>